<evidence type="ECO:0000256" key="1">
    <source>
        <dbReference type="SAM" id="SignalP"/>
    </source>
</evidence>
<feature type="chain" id="PRO_5003378723" description="ChrR-like cupin domain-containing protein" evidence="1">
    <location>
        <begin position="20"/>
        <end position="156"/>
    </location>
</feature>
<reference evidence="3" key="1">
    <citation type="journal article" date="2011" name="FEMS Microbiol. Ecol.">
        <title>Polyketide synthase pathways identified from a metagenomic library are derived from soil Acidobacteria.</title>
        <authorList>
            <person name="Parsley L.C."/>
            <person name="Linneman J."/>
            <person name="Goode A.M."/>
            <person name="Becklund K."/>
            <person name="George I."/>
            <person name="Goodman R.M."/>
            <person name="Lopanik N.B."/>
            <person name="Liles M.R."/>
        </authorList>
    </citation>
    <scope>NUCLEOTIDE SEQUENCE</scope>
</reference>
<dbReference type="InterPro" id="IPR011051">
    <property type="entry name" value="RmlC_Cupin_sf"/>
</dbReference>
<name>F8TTK7_9BACT</name>
<dbReference type="AlphaFoldDB" id="F8TTK7"/>
<dbReference type="CDD" id="cd06989">
    <property type="entry name" value="cupin_DRT102"/>
    <property type="match status" value="1"/>
</dbReference>
<sequence length="156" mass="17127">MKTSFAAIVTFALASVVVAQEHGTMAFKLNSPEKLEWKPGPPSLPKGAQIAVLEGDPTKEGPFVFRVKLPDGYRVPPHTHPKTERVTVIAGTFNIGMGDKFDQSATQAMLAGTYGFWEAGMKHFVWVKGETVVQFHGMGPWSIQYVNPADDPRNQK</sequence>
<feature type="domain" description="ChrR-like cupin" evidence="2">
    <location>
        <begin position="31"/>
        <end position="140"/>
    </location>
</feature>
<dbReference type="Pfam" id="PF12973">
    <property type="entry name" value="Cupin_7"/>
    <property type="match status" value="1"/>
</dbReference>
<proteinExistence type="predicted"/>
<dbReference type="EMBL" id="JF342591">
    <property type="protein sequence ID" value="AEH26518.1"/>
    <property type="molecule type" value="Genomic_DNA"/>
</dbReference>
<dbReference type="InterPro" id="IPR025979">
    <property type="entry name" value="ChrR-like_cupin_dom"/>
</dbReference>
<protein>
    <recommendedName>
        <fullName evidence="2">ChrR-like cupin domain-containing protein</fullName>
    </recommendedName>
</protein>
<dbReference type="SUPFAM" id="SSF51182">
    <property type="entry name" value="RmlC-like cupins"/>
    <property type="match status" value="1"/>
</dbReference>
<accession>F8TTK7</accession>
<organism evidence="3">
    <name type="scientific">uncultured Acidobacteria bacterium A11</name>
    <dbReference type="NCBI Taxonomy" id="1036854"/>
    <lineage>
        <taxon>Bacteria</taxon>
        <taxon>Pseudomonadati</taxon>
        <taxon>Acidobacteriota</taxon>
        <taxon>environmental samples</taxon>
    </lineage>
</organism>
<feature type="signal peptide" evidence="1">
    <location>
        <begin position="1"/>
        <end position="19"/>
    </location>
</feature>
<evidence type="ECO:0000259" key="2">
    <source>
        <dbReference type="Pfam" id="PF12973"/>
    </source>
</evidence>
<keyword evidence="1" id="KW-0732">Signal</keyword>
<dbReference type="Gene3D" id="2.60.120.10">
    <property type="entry name" value="Jelly Rolls"/>
    <property type="match status" value="1"/>
</dbReference>
<dbReference type="InterPro" id="IPR014710">
    <property type="entry name" value="RmlC-like_jellyroll"/>
</dbReference>
<evidence type="ECO:0000313" key="3">
    <source>
        <dbReference type="EMBL" id="AEH26518.1"/>
    </source>
</evidence>